<dbReference type="AlphaFoldDB" id="A0A6G1M9C5"/>
<gene>
    <name evidence="3" type="ORF">TWF191_007803</name>
    <name evidence="2" type="ORF">TWF788_009592</name>
</gene>
<dbReference type="Proteomes" id="UP000479691">
    <property type="component" value="Unassembled WGS sequence"/>
</dbReference>
<comment type="caution">
    <text evidence="2">The sequence shown here is derived from an EMBL/GenBank/DDBJ whole genome shotgun (WGS) entry which is preliminary data.</text>
</comment>
<feature type="region of interest" description="Disordered" evidence="1">
    <location>
        <begin position="342"/>
        <end position="382"/>
    </location>
</feature>
<evidence type="ECO:0000313" key="4">
    <source>
        <dbReference type="Proteomes" id="UP000479691"/>
    </source>
</evidence>
<evidence type="ECO:0000313" key="5">
    <source>
        <dbReference type="Proteomes" id="UP000483672"/>
    </source>
</evidence>
<organism evidence="2 4">
    <name type="scientific">Orbilia oligospora</name>
    <name type="common">Nematode-trapping fungus</name>
    <name type="synonym">Arthrobotrys oligospora</name>
    <dbReference type="NCBI Taxonomy" id="2813651"/>
    <lineage>
        <taxon>Eukaryota</taxon>
        <taxon>Fungi</taxon>
        <taxon>Dikarya</taxon>
        <taxon>Ascomycota</taxon>
        <taxon>Pezizomycotina</taxon>
        <taxon>Orbiliomycetes</taxon>
        <taxon>Orbiliales</taxon>
        <taxon>Orbiliaceae</taxon>
        <taxon>Orbilia</taxon>
    </lineage>
</organism>
<evidence type="ECO:0000313" key="3">
    <source>
        <dbReference type="EMBL" id="KAF3231081.1"/>
    </source>
</evidence>
<sequence>MAAQKPDEALRHHPHGTNDANFYTHPIEVVPDPLGGPPTVYRQRPLTLSWDKMCPAARNMFAELATGDYPNRYESCVHLTLLKWAEQMSPGDPNLLPDGNPTYIQDDIIPVIKAYANRIPEPGLAGTPIPPALPIDELEALDFLHHHQALPYQQADYAEIFPDLPDGFIWHPIQTLVGIRGLDHRTLIEFRAYKHFWTIHKDDSDIKEFTTKDEPTSEISIVRPAGDPDYPQVVPGGFHNMSLPPTDQQLKKNFLKINKLRKYNGEPAHPQLMYVRFAHNLATIITDHSNDATIFDVEGIPRPRIIGSLQYDEYIDEDDFASRFGEYGRVYLNRLPTLFETSGPPAAPAAPTTETAQQTSTPAPASTATPAANSNTQPKTRPNVIEFTAEFAGRGLEARIDIPSCECPAAVKAAQMTGAFASGIASMKKPAAGETQHVHIPEVACCSKATAKTSTATPTTTNPTINAPFKPQLDLASLSAIETKIRQLSLEKKNPRQLKPLSKNLGNAYSFDYTGAAAKAVASKIATAVSAKTIPDAKEVTTQQNTKGDGGTKPSTPVAPIAAIVQTPTVQNMLPELRSMASAQGYYFANCLNRQKLVEDLAKEELCNDIPRVGPGAKSWHTLKSEQRANPITFRGMDGPSIEHIKYTAVTSIQQTVFYYLYTGERIKRKRIAADSADGTCFVKVYNILEAGQRLVVEHDIENYYVRTNGVAHRYDHSMNSGIIPTPKETLKEKIELTMEEQAAFRHLVEDSKELWKHPTTCKCRRKKS</sequence>
<name>A0A6G1M9C5_ORBOL</name>
<feature type="compositionally biased region" description="Low complexity" evidence="1">
    <location>
        <begin position="349"/>
        <end position="378"/>
    </location>
</feature>
<evidence type="ECO:0000256" key="1">
    <source>
        <dbReference type="SAM" id="MobiDB-lite"/>
    </source>
</evidence>
<accession>A0A6G1M9C5</accession>
<feature type="compositionally biased region" description="Basic and acidic residues" evidence="1">
    <location>
        <begin position="1"/>
        <end position="11"/>
    </location>
</feature>
<protein>
    <submittedName>
        <fullName evidence="2">Uncharacterized protein</fullName>
    </submittedName>
</protein>
<proteinExistence type="predicted"/>
<dbReference type="Proteomes" id="UP000483672">
    <property type="component" value="Unassembled WGS sequence"/>
</dbReference>
<dbReference type="EMBL" id="JAABOE010000067">
    <property type="protein sequence ID" value="KAF3171984.1"/>
    <property type="molecule type" value="Genomic_DNA"/>
</dbReference>
<reference evidence="4 5" key="1">
    <citation type="submission" date="2019-06" db="EMBL/GenBank/DDBJ databases">
        <authorList>
            <person name="Palmer J.M."/>
        </authorList>
    </citation>
    <scope>NUCLEOTIDE SEQUENCE [LARGE SCALE GENOMIC DNA]</scope>
    <source>
        <strain evidence="3 5">TWF191</strain>
        <strain evidence="2 4">TWF788</strain>
    </source>
</reference>
<dbReference type="EMBL" id="WIPF01000005">
    <property type="protein sequence ID" value="KAF3231081.1"/>
    <property type="molecule type" value="Genomic_DNA"/>
</dbReference>
<feature type="region of interest" description="Disordered" evidence="1">
    <location>
        <begin position="1"/>
        <end position="23"/>
    </location>
</feature>
<evidence type="ECO:0000313" key="2">
    <source>
        <dbReference type="EMBL" id="KAF3171984.1"/>
    </source>
</evidence>